<dbReference type="PANTHER" id="PTHR30548">
    <property type="entry name" value="2-HYDROXYGLUTARYL-COA DEHYDRATASE, D-COMPONENT-RELATED"/>
    <property type="match status" value="1"/>
</dbReference>
<accession>K8EFP6</accession>
<keyword evidence="3" id="KW-0408">Iron</keyword>
<dbReference type="GO" id="GO:0051536">
    <property type="term" value="F:iron-sulfur cluster binding"/>
    <property type="evidence" value="ECO:0007669"/>
    <property type="project" value="UniProtKB-KW"/>
</dbReference>
<dbReference type="STRING" id="1121428.DESHY_110460"/>
<dbReference type="Gene3D" id="1.20.1270.370">
    <property type="match status" value="1"/>
</dbReference>
<dbReference type="GO" id="GO:0016836">
    <property type="term" value="F:hydro-lyase activity"/>
    <property type="evidence" value="ECO:0007669"/>
    <property type="project" value="UniProtKB-ARBA"/>
</dbReference>
<dbReference type="Gene3D" id="3.40.50.11890">
    <property type="match status" value="1"/>
</dbReference>
<comment type="cofactor">
    <cofactor evidence="1">
        <name>[4Fe-4S] cluster</name>
        <dbReference type="ChEBI" id="CHEBI:49883"/>
    </cofactor>
</comment>
<dbReference type="RefSeq" id="WP_008410418.1">
    <property type="nucleotide sequence ID" value="NZ_CAOS01000003.1"/>
</dbReference>
<dbReference type="OrthoDB" id="9810278at2"/>
<evidence type="ECO:0000313" key="5">
    <source>
        <dbReference type="Proteomes" id="UP000009315"/>
    </source>
</evidence>
<protein>
    <submittedName>
        <fullName evidence="4">Putative 2-hydroxyglutaryl-CoA dehydratase (HgdB-like)</fullName>
    </submittedName>
</protein>
<keyword evidence="3" id="KW-0411">Iron-sulfur</keyword>
<dbReference type="EMBL" id="CAOS01000003">
    <property type="protein sequence ID" value="CCO07516.1"/>
    <property type="molecule type" value="Genomic_DNA"/>
</dbReference>
<dbReference type="eggNOG" id="COG1775">
    <property type="taxonomic scope" value="Bacteria"/>
</dbReference>
<evidence type="ECO:0000313" key="4">
    <source>
        <dbReference type="EMBL" id="CCO07516.1"/>
    </source>
</evidence>
<gene>
    <name evidence="4" type="primary">yjiM</name>
    <name evidence="4" type="ORF">DESHY_110460</name>
</gene>
<name>K8EFP6_9FIRM</name>
<proteinExistence type="inferred from homology"/>
<comment type="caution">
    <text evidence="4">The sequence shown here is derived from an EMBL/GenBank/DDBJ whole genome shotgun (WGS) entry which is preliminary data.</text>
</comment>
<sequence>MRPQSMKVFDELRNLNVLTVQNAKQEGKKVVGCYCTYTPQELILAAGAYPVTLCGTRQEPVAAAERDLPRNLCPLIKSSYGFAITGKCPYFEAADVLVAETTCDGKKKMYELMGKIKPMHVMKLPHSPKSEAALAAWTKEMELLKEWLAEKFAVEITDEDIRKAIKLMNREREAMRRLHATTKVKPSPVSGVDLLVAVWTKGFNINKEDGIKLVEDLTAEIEDLAARGISPFTDKTPRILLTGCPVGFGSEKVVRLLEESGASVVAFENCSGYKALDRQVDENPAKDVMTALAEKYLNIPCSCMSPNQGRLDLIKKLAGEYQVDAVVDLTWQACHTYNVEAYVIRDYVQNQLQLPYLHLETDYSQSDVEQLRVRVQAFLELVQGE</sequence>
<dbReference type="PANTHER" id="PTHR30548:SF6">
    <property type="entry name" value="DEHYDRATASE SUBUNIT YJIM-RELATED"/>
    <property type="match status" value="1"/>
</dbReference>
<comment type="similarity">
    <text evidence="2">Belongs to the FldB/FldC dehydratase alpha/beta subunit family.</text>
</comment>
<evidence type="ECO:0000256" key="1">
    <source>
        <dbReference type="ARBA" id="ARBA00001966"/>
    </source>
</evidence>
<evidence type="ECO:0000256" key="2">
    <source>
        <dbReference type="ARBA" id="ARBA00005806"/>
    </source>
</evidence>
<keyword evidence="5" id="KW-1185">Reference proteome</keyword>
<evidence type="ECO:0000256" key="3">
    <source>
        <dbReference type="ARBA" id="ARBA00023014"/>
    </source>
</evidence>
<dbReference type="AlphaFoldDB" id="K8EFP6"/>
<dbReference type="InterPro" id="IPR047678">
    <property type="entry name" value="YjiM-like"/>
</dbReference>
<dbReference type="Pfam" id="PF06050">
    <property type="entry name" value="HGD-D"/>
    <property type="match status" value="1"/>
</dbReference>
<reference evidence="4 5" key="1">
    <citation type="journal article" date="2013" name="Genome Announc.">
        <title>Genome Sequence of the Sulfate-Reducing Bacterium Desulfotomaculum hydrothermale Lam5(T).</title>
        <authorList>
            <person name="Amin O."/>
            <person name="Fardeau M.L."/>
            <person name="Valette O."/>
            <person name="Hirschler-Rea A."/>
            <person name="Barbe V."/>
            <person name="Medigue C."/>
            <person name="Vacherie B."/>
            <person name="Ollivier B."/>
            <person name="Bertin P.N."/>
            <person name="Dolla A."/>
        </authorList>
    </citation>
    <scope>NUCLEOTIDE SEQUENCE [LARGE SCALE GENOMIC DNA]</scope>
    <source>
        <strain evidence="5">Lam5 / DSM 18033</strain>
    </source>
</reference>
<dbReference type="Proteomes" id="UP000009315">
    <property type="component" value="Unassembled WGS sequence"/>
</dbReference>
<dbReference type="InterPro" id="IPR010327">
    <property type="entry name" value="FldB/FldC_alpha/beta"/>
</dbReference>
<organism evidence="4 5">
    <name type="scientific">Desulforamulus hydrothermalis Lam5 = DSM 18033</name>
    <dbReference type="NCBI Taxonomy" id="1121428"/>
    <lineage>
        <taxon>Bacteria</taxon>
        <taxon>Bacillati</taxon>
        <taxon>Bacillota</taxon>
        <taxon>Clostridia</taxon>
        <taxon>Eubacteriales</taxon>
        <taxon>Peptococcaceae</taxon>
        <taxon>Desulforamulus</taxon>
    </lineage>
</organism>
<keyword evidence="3" id="KW-0479">Metal-binding</keyword>
<dbReference type="Gene3D" id="3.40.50.11900">
    <property type="match status" value="1"/>
</dbReference>
<dbReference type="NCBIfam" id="NF040772">
    <property type="entry name" value="double_cubane"/>
    <property type="match status" value="1"/>
</dbReference>